<dbReference type="EMBL" id="MK500509">
    <property type="protein sequence ID" value="QBK91036.1"/>
    <property type="molecule type" value="Genomic_DNA"/>
</dbReference>
<feature type="transmembrane region" description="Helical" evidence="1">
    <location>
        <begin position="6"/>
        <end position="27"/>
    </location>
</feature>
<organism evidence="2">
    <name type="scientific">Pithovirus LCPAC202</name>
    <dbReference type="NCBI Taxonomy" id="2506592"/>
    <lineage>
        <taxon>Viruses</taxon>
        <taxon>Pithoviruses</taxon>
    </lineage>
</organism>
<proteinExistence type="predicted"/>
<protein>
    <submittedName>
        <fullName evidence="2">Uncharacterized protein</fullName>
    </submittedName>
</protein>
<evidence type="ECO:0000256" key="1">
    <source>
        <dbReference type="SAM" id="Phobius"/>
    </source>
</evidence>
<sequence>MDAIIAIIIVIVAFLIILCINAFFIYLPGQRIKRKVDGVEKKIGGLITTIDTNLEPLLKMSAEDFITLVESTTRFETKVNETIEAFGCTYCLITGPEDRMKFCDGNFLKPISL</sequence>
<keyword evidence="1" id="KW-0472">Membrane</keyword>
<keyword evidence="1" id="KW-0812">Transmembrane</keyword>
<name>A0A481Z605_9VIRU</name>
<evidence type="ECO:0000313" key="2">
    <source>
        <dbReference type="EMBL" id="QBK91036.1"/>
    </source>
</evidence>
<gene>
    <name evidence="2" type="ORF">LCPAC202_00100</name>
</gene>
<reference evidence="2" key="1">
    <citation type="journal article" date="2019" name="MBio">
        <title>Virus Genomes from Deep Sea Sediments Expand the Ocean Megavirome and Support Independent Origins of Viral Gigantism.</title>
        <authorList>
            <person name="Backstrom D."/>
            <person name="Yutin N."/>
            <person name="Jorgensen S.L."/>
            <person name="Dharamshi J."/>
            <person name="Homa F."/>
            <person name="Zaremba-Niedwiedzka K."/>
            <person name="Spang A."/>
            <person name="Wolf Y.I."/>
            <person name="Koonin E.V."/>
            <person name="Ettema T.J."/>
        </authorList>
    </citation>
    <scope>NUCLEOTIDE SEQUENCE</scope>
</reference>
<accession>A0A481Z605</accession>
<keyword evidence="1" id="KW-1133">Transmembrane helix</keyword>